<dbReference type="Proteomes" id="UP000799778">
    <property type="component" value="Unassembled WGS sequence"/>
</dbReference>
<evidence type="ECO:0000313" key="3">
    <source>
        <dbReference type="Proteomes" id="UP000799778"/>
    </source>
</evidence>
<sequence>MLVTMHIISNLSILHTAPEYPSSTMREHLASQSNSAPHKVYTATHPSPPSSIHLRTSPVQLARPIAPEVSMSLKTLHCALRKKTVEPKIHPCCALYIY</sequence>
<dbReference type="GeneID" id="54280019"/>
<evidence type="ECO:0000256" key="1">
    <source>
        <dbReference type="SAM" id="MobiDB-lite"/>
    </source>
</evidence>
<proteinExistence type="predicted"/>
<dbReference type="AlphaFoldDB" id="A0A6A5XHH9"/>
<keyword evidence="3" id="KW-1185">Reference proteome</keyword>
<dbReference type="EMBL" id="ML978073">
    <property type="protein sequence ID" value="KAF2012306.1"/>
    <property type="molecule type" value="Genomic_DNA"/>
</dbReference>
<feature type="region of interest" description="Disordered" evidence="1">
    <location>
        <begin position="24"/>
        <end position="53"/>
    </location>
</feature>
<gene>
    <name evidence="2" type="ORF">BU24DRAFT_274498</name>
</gene>
<name>A0A6A5XHH9_9PLEO</name>
<reference evidence="2" key="1">
    <citation type="journal article" date="2020" name="Stud. Mycol.">
        <title>101 Dothideomycetes genomes: a test case for predicting lifestyles and emergence of pathogens.</title>
        <authorList>
            <person name="Haridas S."/>
            <person name="Albert R."/>
            <person name="Binder M."/>
            <person name="Bloem J."/>
            <person name="Labutti K."/>
            <person name="Salamov A."/>
            <person name="Andreopoulos B."/>
            <person name="Baker S."/>
            <person name="Barry K."/>
            <person name="Bills G."/>
            <person name="Bluhm B."/>
            <person name="Cannon C."/>
            <person name="Castanera R."/>
            <person name="Culley D."/>
            <person name="Daum C."/>
            <person name="Ezra D."/>
            <person name="Gonzalez J."/>
            <person name="Henrissat B."/>
            <person name="Kuo A."/>
            <person name="Liang C."/>
            <person name="Lipzen A."/>
            <person name="Lutzoni F."/>
            <person name="Magnuson J."/>
            <person name="Mondo S."/>
            <person name="Nolan M."/>
            <person name="Ohm R."/>
            <person name="Pangilinan J."/>
            <person name="Park H.-J."/>
            <person name="Ramirez L."/>
            <person name="Alfaro M."/>
            <person name="Sun H."/>
            <person name="Tritt A."/>
            <person name="Yoshinaga Y."/>
            <person name="Zwiers L.-H."/>
            <person name="Turgeon B."/>
            <person name="Goodwin S."/>
            <person name="Spatafora J."/>
            <person name="Crous P."/>
            <person name="Grigoriev I."/>
        </authorList>
    </citation>
    <scope>NUCLEOTIDE SEQUENCE</scope>
    <source>
        <strain evidence="2">CBS 175.79</strain>
    </source>
</reference>
<evidence type="ECO:0000313" key="2">
    <source>
        <dbReference type="EMBL" id="KAF2012306.1"/>
    </source>
</evidence>
<dbReference type="RefSeq" id="XP_033380645.1">
    <property type="nucleotide sequence ID" value="XM_033522622.1"/>
</dbReference>
<organism evidence="2 3">
    <name type="scientific">Aaosphaeria arxii CBS 175.79</name>
    <dbReference type="NCBI Taxonomy" id="1450172"/>
    <lineage>
        <taxon>Eukaryota</taxon>
        <taxon>Fungi</taxon>
        <taxon>Dikarya</taxon>
        <taxon>Ascomycota</taxon>
        <taxon>Pezizomycotina</taxon>
        <taxon>Dothideomycetes</taxon>
        <taxon>Pleosporomycetidae</taxon>
        <taxon>Pleosporales</taxon>
        <taxon>Pleosporales incertae sedis</taxon>
        <taxon>Aaosphaeria</taxon>
    </lineage>
</organism>
<accession>A0A6A5XHH9</accession>
<protein>
    <submittedName>
        <fullName evidence="2">Uncharacterized protein</fullName>
    </submittedName>
</protein>